<protein>
    <submittedName>
        <fullName evidence="1">Uncharacterized protein</fullName>
    </submittedName>
</protein>
<comment type="caution">
    <text evidence="1">The sequence shown here is derived from an EMBL/GenBank/DDBJ whole genome shotgun (WGS) entry which is preliminary data.</text>
</comment>
<reference evidence="1" key="1">
    <citation type="journal article" date="2014" name="Front. Microbiol.">
        <title>High frequency of phylogenetically diverse reductive dehalogenase-homologous genes in deep subseafloor sedimentary metagenomes.</title>
        <authorList>
            <person name="Kawai M."/>
            <person name="Futagami T."/>
            <person name="Toyoda A."/>
            <person name="Takaki Y."/>
            <person name="Nishi S."/>
            <person name="Hori S."/>
            <person name="Arai W."/>
            <person name="Tsubouchi T."/>
            <person name="Morono Y."/>
            <person name="Uchiyama I."/>
            <person name="Ito T."/>
            <person name="Fujiyama A."/>
            <person name="Inagaki F."/>
            <person name="Takami H."/>
        </authorList>
    </citation>
    <scope>NUCLEOTIDE SEQUENCE</scope>
    <source>
        <strain evidence="1">Expedition CK06-06</strain>
    </source>
</reference>
<dbReference type="EMBL" id="BART01008295">
    <property type="protein sequence ID" value="GAG53602.1"/>
    <property type="molecule type" value="Genomic_DNA"/>
</dbReference>
<dbReference type="AlphaFoldDB" id="X0Z5C9"/>
<gene>
    <name evidence="1" type="ORF">S01H4_18701</name>
</gene>
<sequence>MLQTIENKETLSNLPLSANIQLLRGQAKRESALPVGLVRTGIAKESAKPYFSRSNILKKDNYAKSFIKAY</sequence>
<accession>X0Z5C9</accession>
<proteinExistence type="predicted"/>
<organism evidence="1">
    <name type="scientific">marine sediment metagenome</name>
    <dbReference type="NCBI Taxonomy" id="412755"/>
    <lineage>
        <taxon>unclassified sequences</taxon>
        <taxon>metagenomes</taxon>
        <taxon>ecological metagenomes</taxon>
    </lineage>
</organism>
<evidence type="ECO:0000313" key="1">
    <source>
        <dbReference type="EMBL" id="GAG53602.1"/>
    </source>
</evidence>
<name>X0Z5C9_9ZZZZ</name>